<feature type="compositionally biased region" description="Low complexity" evidence="1">
    <location>
        <begin position="491"/>
        <end position="507"/>
    </location>
</feature>
<dbReference type="Proteomes" id="UP000075714">
    <property type="component" value="Unassembled WGS sequence"/>
</dbReference>
<organism evidence="2 3">
    <name type="scientific">Gonium pectorale</name>
    <name type="common">Green alga</name>
    <dbReference type="NCBI Taxonomy" id="33097"/>
    <lineage>
        <taxon>Eukaryota</taxon>
        <taxon>Viridiplantae</taxon>
        <taxon>Chlorophyta</taxon>
        <taxon>core chlorophytes</taxon>
        <taxon>Chlorophyceae</taxon>
        <taxon>CS clade</taxon>
        <taxon>Chlamydomonadales</taxon>
        <taxon>Volvocaceae</taxon>
        <taxon>Gonium</taxon>
    </lineage>
</organism>
<proteinExistence type="predicted"/>
<sequence>MGAGASAAKRGEPLFGPDLEAGGELNYDAEWRSEMSKDLDRLGGILRPPIKRGLSQKFLLEWLKDAVHEQGDRLEEALARDPNAGRQELARQEQMKLAKQMGNNLHRFSVREWQTMRHTDLRALQAREEAERKAREAARLANGGEPERPEVTAYRWVQANNPDNNRKLAAVYAAAQENTGRAGAMMSTDMPTAEWRVRVSRARRRAMMIIAVVLAFRGRKHRARGLQRLDSLSFFIAQHLGPELPRFVDEQGSYRATKAMAEEGWRGDGGEAGADPDTAVAAAAGSGAAGGSISAPTPSLSPPHSGPLADLTFTLGGRPSSPRPQSVAGYSYSSGSSQLGGYRSLQPPPLRLPGTSSGSGPVGQGGGGGGGGGGAAAAGSGGGGQVPGSPLLRSRPVNLTPSLHHISQASGSVFGGEHPGGAGSFLGEREHILGVAGPVRRMVIDGTGDQLFQRSQEEQTQALERPMRMMQMYANRANARWVEELAGGSAAASAATPPSPSSASSPSGAGGGGGGGGGWEPPHVYDASRFAAAVGGAQSSAFKAEVVSMFKAGKIAVQLLAGDDQILLSNGQTQALWSADPWDLIASAFPAKHSET</sequence>
<gene>
    <name evidence="2" type="ORF">GPECTOR_3g273</name>
</gene>
<evidence type="ECO:0000313" key="2">
    <source>
        <dbReference type="EMBL" id="KXZ55121.1"/>
    </source>
</evidence>
<feature type="region of interest" description="Disordered" evidence="1">
    <location>
        <begin position="1"/>
        <end position="22"/>
    </location>
</feature>
<keyword evidence="3" id="KW-1185">Reference proteome</keyword>
<accession>A0A150GZ61</accession>
<feature type="compositionally biased region" description="Gly residues" evidence="1">
    <location>
        <begin position="360"/>
        <end position="386"/>
    </location>
</feature>
<dbReference type="EMBL" id="LSYV01000004">
    <property type="protein sequence ID" value="KXZ55121.1"/>
    <property type="molecule type" value="Genomic_DNA"/>
</dbReference>
<dbReference type="OrthoDB" id="537258at2759"/>
<feature type="region of interest" description="Disordered" evidence="1">
    <location>
        <begin position="491"/>
        <end position="521"/>
    </location>
</feature>
<comment type="caution">
    <text evidence="2">The sequence shown here is derived from an EMBL/GenBank/DDBJ whole genome shotgun (WGS) entry which is preliminary data.</text>
</comment>
<feature type="region of interest" description="Disordered" evidence="1">
    <location>
        <begin position="283"/>
        <end position="397"/>
    </location>
</feature>
<name>A0A150GZ61_GONPE</name>
<evidence type="ECO:0000313" key="3">
    <source>
        <dbReference type="Proteomes" id="UP000075714"/>
    </source>
</evidence>
<feature type="compositionally biased region" description="Low complexity" evidence="1">
    <location>
        <begin position="329"/>
        <end position="345"/>
    </location>
</feature>
<protein>
    <submittedName>
        <fullName evidence="2">Uncharacterized protein</fullName>
    </submittedName>
</protein>
<reference evidence="3" key="1">
    <citation type="journal article" date="2016" name="Nat. Commun.">
        <title>The Gonium pectorale genome demonstrates co-option of cell cycle regulation during the evolution of multicellularity.</title>
        <authorList>
            <person name="Hanschen E.R."/>
            <person name="Marriage T.N."/>
            <person name="Ferris P.J."/>
            <person name="Hamaji T."/>
            <person name="Toyoda A."/>
            <person name="Fujiyama A."/>
            <person name="Neme R."/>
            <person name="Noguchi H."/>
            <person name="Minakuchi Y."/>
            <person name="Suzuki M."/>
            <person name="Kawai-Toyooka H."/>
            <person name="Smith D.R."/>
            <person name="Sparks H."/>
            <person name="Anderson J."/>
            <person name="Bakaric R."/>
            <person name="Luria V."/>
            <person name="Karger A."/>
            <person name="Kirschner M.W."/>
            <person name="Durand P.M."/>
            <person name="Michod R.E."/>
            <person name="Nozaki H."/>
            <person name="Olson B.J."/>
        </authorList>
    </citation>
    <scope>NUCLEOTIDE SEQUENCE [LARGE SCALE GENOMIC DNA]</scope>
    <source>
        <strain evidence="3">NIES-2863</strain>
    </source>
</reference>
<dbReference type="AlphaFoldDB" id="A0A150GZ61"/>
<evidence type="ECO:0000256" key="1">
    <source>
        <dbReference type="SAM" id="MobiDB-lite"/>
    </source>
</evidence>
<feature type="compositionally biased region" description="Gly residues" evidence="1">
    <location>
        <begin position="508"/>
        <end position="519"/>
    </location>
</feature>
<feature type="compositionally biased region" description="Low complexity" evidence="1">
    <location>
        <begin position="283"/>
        <end position="298"/>
    </location>
</feature>